<protein>
    <submittedName>
        <fullName evidence="1">Uncharacterized protein</fullName>
    </submittedName>
</protein>
<accession>A0A3Q9GDD2</accession>
<dbReference type="EMBL" id="CP034662">
    <property type="protein sequence ID" value="AZQ92911.1"/>
    <property type="molecule type" value="Genomic_DNA"/>
</dbReference>
<sequence length="52" mass="6099">MKKSDWSARYIKDHIEACKPYLSDGEYQEGCLANIWHKPLGDLSPEFVENWV</sequence>
<dbReference type="Proteomes" id="UP000280228">
    <property type="component" value="Chromosome"/>
</dbReference>
<dbReference type="Proteomes" id="UP000268436">
    <property type="component" value="Unassembled WGS sequence"/>
</dbReference>
<dbReference type="RefSeq" id="WP_003658126.1">
    <property type="nucleotide sequence ID" value="NZ_CP010900.1"/>
</dbReference>
<reference evidence="3 4" key="1">
    <citation type="submission" date="2018-12" db="EMBL/GenBank/DDBJ databases">
        <title>Persistence of Moraxella catarrhalis in Chronic Obstructive Pulmonary Disease and Regulation of the Hag/MID Adhesin.</title>
        <authorList>
            <person name="Murphy T."/>
            <person name="Zhao X."/>
            <person name="Vyas G."/>
            <person name="Aluvathingal J."/>
            <person name="Nadendla S."/>
            <person name="Tallon L."/>
            <person name="Tettelin H."/>
        </authorList>
    </citation>
    <scope>NUCLEOTIDE SEQUENCE [LARGE SCALE GENOMIC DNA]</scope>
    <source>
        <strain evidence="2 3">173P27B1</strain>
        <strain evidence="1 4">46P58B1</strain>
    </source>
</reference>
<gene>
    <name evidence="1" type="ORF">EJK53_1096</name>
    <name evidence="2" type="ORF">EJK54_1598</name>
</gene>
<evidence type="ECO:0000313" key="3">
    <source>
        <dbReference type="Proteomes" id="UP000268436"/>
    </source>
</evidence>
<name>A0A3Q9GDD2_MORCA</name>
<evidence type="ECO:0000313" key="4">
    <source>
        <dbReference type="Proteomes" id="UP000280228"/>
    </source>
</evidence>
<proteinExistence type="predicted"/>
<dbReference type="AlphaFoldDB" id="A0A3Q9GDD2"/>
<evidence type="ECO:0000313" key="2">
    <source>
        <dbReference type="EMBL" id="RUO17894.1"/>
    </source>
</evidence>
<evidence type="ECO:0000313" key="1">
    <source>
        <dbReference type="EMBL" id="AZQ92911.1"/>
    </source>
</evidence>
<dbReference type="EMBL" id="RYER01000001">
    <property type="protein sequence ID" value="RUO17894.1"/>
    <property type="molecule type" value="Genomic_DNA"/>
</dbReference>
<keyword evidence="3" id="KW-1185">Reference proteome</keyword>
<organism evidence="1 4">
    <name type="scientific">Moraxella catarrhalis</name>
    <name type="common">Branhamella catarrhalis</name>
    <dbReference type="NCBI Taxonomy" id="480"/>
    <lineage>
        <taxon>Bacteria</taxon>
        <taxon>Pseudomonadati</taxon>
        <taxon>Pseudomonadota</taxon>
        <taxon>Gammaproteobacteria</taxon>
        <taxon>Moraxellales</taxon>
        <taxon>Moraxellaceae</taxon>
        <taxon>Moraxella</taxon>
    </lineage>
</organism>